<dbReference type="EMBL" id="FNBN01000001">
    <property type="protein sequence ID" value="SDF00425.1"/>
    <property type="molecule type" value="Genomic_DNA"/>
</dbReference>
<reference evidence="1 2" key="1">
    <citation type="submission" date="2016-10" db="EMBL/GenBank/DDBJ databases">
        <authorList>
            <person name="de Groot N.N."/>
        </authorList>
    </citation>
    <scope>NUCLEOTIDE SEQUENCE [LARGE SCALE GENOMIC DNA]</scope>
    <source>
        <strain evidence="1 2">DSM 527</strain>
    </source>
</reference>
<sequence>MKSGSLTGRFSFVRVLIGVKSWGDRPYRDRQLPSIESGSDNLPDCSFVAPVEICLYECCVHNSMIECDELLYGALC</sequence>
<proteinExistence type="predicted"/>
<organism evidence="1 2">
    <name type="scientific">Chitinophaga filiformis</name>
    <name type="common">Myxococcus filiformis</name>
    <name type="synonym">Flexibacter filiformis</name>
    <dbReference type="NCBI Taxonomy" id="104663"/>
    <lineage>
        <taxon>Bacteria</taxon>
        <taxon>Pseudomonadati</taxon>
        <taxon>Bacteroidota</taxon>
        <taxon>Chitinophagia</taxon>
        <taxon>Chitinophagales</taxon>
        <taxon>Chitinophagaceae</taxon>
        <taxon>Chitinophaga</taxon>
    </lineage>
</organism>
<evidence type="ECO:0000313" key="1">
    <source>
        <dbReference type="EMBL" id="SDF00425.1"/>
    </source>
</evidence>
<protein>
    <submittedName>
        <fullName evidence="1">Uncharacterized protein</fullName>
    </submittedName>
</protein>
<dbReference type="AlphaFoldDB" id="A0A1G7HJ16"/>
<dbReference type="Proteomes" id="UP000199045">
    <property type="component" value="Unassembled WGS sequence"/>
</dbReference>
<name>A0A1G7HJ16_CHIFI</name>
<gene>
    <name evidence="1" type="ORF">SAMN04488121_101491</name>
</gene>
<accession>A0A1G7HJ16</accession>
<dbReference type="STRING" id="104663.SAMN04488121_101491"/>
<evidence type="ECO:0000313" key="2">
    <source>
        <dbReference type="Proteomes" id="UP000199045"/>
    </source>
</evidence>